<dbReference type="Pfam" id="PF06283">
    <property type="entry name" value="ThuA"/>
    <property type="match status" value="1"/>
</dbReference>
<dbReference type="InterPro" id="IPR029010">
    <property type="entry name" value="ThuA-like"/>
</dbReference>
<name>A0A5B9DRW7_9HYPH</name>
<dbReference type="KEGG" id="yti:FNA67_16430"/>
<dbReference type="SUPFAM" id="SSF52317">
    <property type="entry name" value="Class I glutamine amidotransferase-like"/>
    <property type="match status" value="1"/>
</dbReference>
<organism evidence="1 2">
    <name type="scientific">Paradevosia tibetensis</name>
    <dbReference type="NCBI Taxonomy" id="1447062"/>
    <lineage>
        <taxon>Bacteria</taxon>
        <taxon>Pseudomonadati</taxon>
        <taxon>Pseudomonadota</taxon>
        <taxon>Alphaproteobacteria</taxon>
        <taxon>Hyphomicrobiales</taxon>
        <taxon>Devosiaceae</taxon>
        <taxon>Paradevosia</taxon>
    </lineage>
</organism>
<gene>
    <name evidence="1" type="ORF">FNA67_16430</name>
</gene>
<evidence type="ECO:0000313" key="2">
    <source>
        <dbReference type="Proteomes" id="UP000321062"/>
    </source>
</evidence>
<dbReference type="AlphaFoldDB" id="A0A5B9DRW7"/>
<protein>
    <submittedName>
        <fullName evidence="1">Uncharacterized protein</fullName>
    </submittedName>
</protein>
<dbReference type="RefSeq" id="WP_147657000.1">
    <property type="nucleotide sequence ID" value="NZ_BMFM01000001.1"/>
</dbReference>
<evidence type="ECO:0000313" key="1">
    <source>
        <dbReference type="EMBL" id="QEE21675.1"/>
    </source>
</evidence>
<dbReference type="InterPro" id="IPR029062">
    <property type="entry name" value="Class_I_gatase-like"/>
</dbReference>
<proteinExistence type="predicted"/>
<accession>A0A5B9DRW7</accession>
<dbReference type="Proteomes" id="UP000321062">
    <property type="component" value="Chromosome"/>
</dbReference>
<dbReference type="EMBL" id="CP041690">
    <property type="protein sequence ID" value="QEE21675.1"/>
    <property type="molecule type" value="Genomic_DNA"/>
</dbReference>
<dbReference type="PANTHER" id="PTHR40469:SF2">
    <property type="entry name" value="GALACTOSE-BINDING DOMAIN-LIKE SUPERFAMILY PROTEIN"/>
    <property type="match status" value="1"/>
</dbReference>
<keyword evidence="2" id="KW-1185">Reference proteome</keyword>
<reference evidence="1 2" key="1">
    <citation type="journal article" date="2015" name="Int. J. Syst. Evol. Microbiol.">
        <title>Youhaiella tibetensis gen. nov., sp. nov., isolated from subsurface sediment.</title>
        <authorList>
            <person name="Wang Y.X."/>
            <person name="Huang F.Q."/>
            <person name="Nogi Y."/>
            <person name="Pang S.J."/>
            <person name="Wang P.K."/>
            <person name="Lv J."/>
        </authorList>
    </citation>
    <scope>NUCLEOTIDE SEQUENCE [LARGE SCALE GENOMIC DNA]</scope>
    <source>
        <strain evidence="2">fig4</strain>
    </source>
</reference>
<dbReference type="OrthoDB" id="9785923at2"/>
<sequence length="220" mass="24824">MRSALIVYGGWEGHDPEECAALYRRWLHEDGFSVRVENSTKAFADPAIHDLSLIVPIYTMSRIEKDEVENLTKAVENGVGLAGHHGGMSDAFRDAVEYQFMVGGQWVAHPGNIIDFTVDVTRPDDPIMAGIKTPMAYRSEQYYMHVDPSNEVLATTTFSGEHAWWIKDVVMPVVWKRHHGKGRVFHSTLGHSVKEFSEFPDMATIVRRGINWAARDEQAP</sequence>
<dbReference type="Gene3D" id="3.40.50.880">
    <property type="match status" value="1"/>
</dbReference>
<dbReference type="PANTHER" id="PTHR40469">
    <property type="entry name" value="SECRETED GLYCOSYL HYDROLASE"/>
    <property type="match status" value="1"/>
</dbReference>